<proteinExistence type="predicted"/>
<organism evidence="1">
    <name type="scientific">Cucumis melo</name>
    <name type="common">Muskmelon</name>
    <dbReference type="NCBI Taxonomy" id="3656"/>
    <lineage>
        <taxon>Eukaryota</taxon>
        <taxon>Viridiplantae</taxon>
        <taxon>Streptophyta</taxon>
        <taxon>Embryophyta</taxon>
        <taxon>Tracheophyta</taxon>
        <taxon>Spermatophyta</taxon>
        <taxon>Magnoliopsida</taxon>
        <taxon>eudicotyledons</taxon>
        <taxon>Gunneridae</taxon>
        <taxon>Pentapetalae</taxon>
        <taxon>rosids</taxon>
        <taxon>fabids</taxon>
        <taxon>Cucurbitales</taxon>
        <taxon>Cucurbitaceae</taxon>
        <taxon>Benincaseae</taxon>
        <taxon>Cucumis</taxon>
    </lineage>
</organism>
<dbReference type="EnsemblPlants" id="MELO3C030769.2.1">
    <property type="protein sequence ID" value="MELO3C030769.2.1"/>
    <property type="gene ID" value="MELO3C030769.2"/>
</dbReference>
<protein>
    <submittedName>
        <fullName evidence="1">Uncharacterized protein</fullName>
    </submittedName>
</protein>
<dbReference type="AlphaFoldDB" id="A0A9I9E9P4"/>
<accession>A0A9I9E9P4</accession>
<reference evidence="1" key="1">
    <citation type="submission" date="2023-03" db="UniProtKB">
        <authorList>
            <consortium name="EnsemblPlants"/>
        </authorList>
    </citation>
    <scope>IDENTIFICATION</scope>
</reference>
<dbReference type="Gramene" id="MELO3C030769.2.1">
    <property type="protein sequence ID" value="MELO3C030769.2.1"/>
    <property type="gene ID" value="MELO3C030769.2"/>
</dbReference>
<sequence>MSFNVGFQKADGVDGDPTAIWLSKLKDQNFQTISSLKLPHPLTRTSTSKFKVCRLKRVMLKMERERVIWMFFLKFQKPSSSICLKKFSWNLQEKLRTMTLEMWPTIDHYPLFL</sequence>
<name>A0A9I9E9P4_CUCME</name>
<evidence type="ECO:0000313" key="1">
    <source>
        <dbReference type="EnsemblPlants" id="MELO3C030769.2.1"/>
    </source>
</evidence>